<proteinExistence type="predicted"/>
<reference evidence="4" key="1">
    <citation type="submission" date="2019-09" db="EMBL/GenBank/DDBJ databases">
        <title>Whole genome sequencing of Microbacterium maritypicum.</title>
        <authorList>
            <person name="Lenchi N."/>
        </authorList>
    </citation>
    <scope>NUCLEOTIDE SEQUENCE [LARGE SCALE GENOMIC DNA]</scope>
    <source>
        <strain evidence="4">G1</strain>
    </source>
</reference>
<dbReference type="Pfam" id="PF01966">
    <property type="entry name" value="HD"/>
    <property type="match status" value="1"/>
</dbReference>
<evidence type="ECO:0000313" key="3">
    <source>
        <dbReference type="EMBL" id="KAB1864866.1"/>
    </source>
</evidence>
<gene>
    <name evidence="3" type="ORF">F6A08_12430</name>
</gene>
<dbReference type="PANTHER" id="PTHR11373:SF32">
    <property type="entry name" value="DEOXYGUANOSINETRIPHOSPHATE TRIPHOSPHOHYDROLASE"/>
    <property type="match status" value="1"/>
</dbReference>
<dbReference type="PROSITE" id="PS51831">
    <property type="entry name" value="HD"/>
    <property type="match status" value="1"/>
</dbReference>
<dbReference type="RefSeq" id="WP_017202302.1">
    <property type="nucleotide sequence ID" value="NZ_CBDRDE010000001.1"/>
</dbReference>
<dbReference type="Pfam" id="PF13286">
    <property type="entry name" value="HD_assoc"/>
    <property type="match status" value="1"/>
</dbReference>
<comment type="caution">
    <text evidence="3">The sequence shown here is derived from an EMBL/GenBank/DDBJ whole genome shotgun (WGS) entry which is preliminary data.</text>
</comment>
<sequence length="461" mass="51030">MAVDPQARLRADGYDARDAERFFAETHRSERDDFARDRARVLHSAALRRLAAKTQVLSPASTADFARNRLTHSLEVAQVGRELAVALGVSADVVDTACLSHDLGHPPFGHNGERALNEWAEHIGGFEGNAQSLRILTRLEAKVLDDDDRSVGLNLTRASLDATCKYPWTVDSPVPDPGGRLKFGVYPEDEDVFRWMREGAPGRLRCIEAEIMDLSDDIAYSVHDFEDAIVNGYVDVAQLADPLAHDALLGRIQQWVGYDFTRDELADALYRLASQQMWLASFDRSRQDLARLKNLTSDLIGRFARAAVSATREAYGTSALVRYNAHVIVPRVVEVEIAVLKGIMGQAIVTIEARKGVYKEQRRVLKRLADALWSTDALWSAGSDVLEPAFAADFVAAQDDAERARVVVDQIASLTDQSAIDWHNRLVGEIDPAEVGIWTPRHARPGARAHAERRPVAEGAR</sequence>
<dbReference type="Proteomes" id="UP000478836">
    <property type="component" value="Unassembled WGS sequence"/>
</dbReference>
<evidence type="ECO:0000259" key="2">
    <source>
        <dbReference type="PROSITE" id="PS51831"/>
    </source>
</evidence>
<keyword evidence="4" id="KW-1185">Reference proteome</keyword>
<dbReference type="GeneID" id="77477269"/>
<evidence type="ECO:0000313" key="4">
    <source>
        <dbReference type="Proteomes" id="UP000478836"/>
    </source>
</evidence>
<dbReference type="InterPro" id="IPR003607">
    <property type="entry name" value="HD/PDEase_dom"/>
</dbReference>
<dbReference type="InterPro" id="IPR026875">
    <property type="entry name" value="PHydrolase_assoc_dom"/>
</dbReference>
<dbReference type="InterPro" id="IPR006261">
    <property type="entry name" value="dGTPase"/>
</dbReference>
<dbReference type="EMBL" id="WAAO01000002">
    <property type="protein sequence ID" value="KAB1864866.1"/>
    <property type="molecule type" value="Genomic_DNA"/>
</dbReference>
<feature type="domain" description="HD" evidence="2">
    <location>
        <begin position="69"/>
        <end position="221"/>
    </location>
</feature>
<dbReference type="NCBIfam" id="NF002829">
    <property type="entry name" value="PRK03007.1"/>
    <property type="match status" value="1"/>
</dbReference>
<keyword evidence="1" id="KW-0378">Hydrolase</keyword>
<accession>A0ABQ6V6U3</accession>
<dbReference type="InterPro" id="IPR050135">
    <property type="entry name" value="dGTPase-like"/>
</dbReference>
<dbReference type="InterPro" id="IPR006674">
    <property type="entry name" value="HD_domain"/>
</dbReference>
<evidence type="ECO:0000256" key="1">
    <source>
        <dbReference type="ARBA" id="ARBA00022801"/>
    </source>
</evidence>
<dbReference type="PANTHER" id="PTHR11373">
    <property type="entry name" value="DEOXYNUCLEOSIDE TRIPHOSPHATE TRIPHOSPHOHYDROLASE"/>
    <property type="match status" value="1"/>
</dbReference>
<dbReference type="SUPFAM" id="SSF109604">
    <property type="entry name" value="HD-domain/PDEase-like"/>
    <property type="match status" value="1"/>
</dbReference>
<organism evidence="3 4">
    <name type="scientific">Microbacterium algeriense</name>
    <dbReference type="NCBI Taxonomy" id="2615184"/>
    <lineage>
        <taxon>Bacteria</taxon>
        <taxon>Bacillati</taxon>
        <taxon>Actinomycetota</taxon>
        <taxon>Actinomycetes</taxon>
        <taxon>Micrococcales</taxon>
        <taxon>Microbacteriaceae</taxon>
        <taxon>Microbacterium</taxon>
    </lineage>
</organism>
<dbReference type="NCBIfam" id="TIGR01353">
    <property type="entry name" value="dGTP_triPase"/>
    <property type="match status" value="1"/>
</dbReference>
<dbReference type="CDD" id="cd00077">
    <property type="entry name" value="HDc"/>
    <property type="match status" value="1"/>
</dbReference>
<dbReference type="SMART" id="SM00471">
    <property type="entry name" value="HDc"/>
    <property type="match status" value="1"/>
</dbReference>
<protein>
    <submittedName>
        <fullName evidence="3">Deoxyguanosinetriphosphate triphosphohydrolase</fullName>
    </submittedName>
</protein>
<name>A0ABQ6V6U3_9MICO</name>
<dbReference type="Gene3D" id="1.10.3210.10">
    <property type="entry name" value="Hypothetical protein af1432"/>
    <property type="match status" value="1"/>
</dbReference>